<keyword evidence="13" id="KW-0961">Cell wall biogenesis/degradation</keyword>
<feature type="transmembrane region" description="Helical" evidence="21">
    <location>
        <begin position="270"/>
        <end position="287"/>
    </location>
</feature>
<evidence type="ECO:0000313" key="22">
    <source>
        <dbReference type="EMBL" id="OGL70346.1"/>
    </source>
</evidence>
<accession>A0A1F7TWM3</accession>
<evidence type="ECO:0000256" key="4">
    <source>
        <dbReference type="ARBA" id="ARBA00022618"/>
    </source>
</evidence>
<evidence type="ECO:0000256" key="5">
    <source>
        <dbReference type="ARBA" id="ARBA00022676"/>
    </source>
</evidence>
<evidence type="ECO:0000256" key="21">
    <source>
        <dbReference type="SAM" id="Phobius"/>
    </source>
</evidence>
<comment type="similarity">
    <text evidence="16">Belongs to the SEDS family. FtsW subfamily.</text>
</comment>
<gene>
    <name evidence="22" type="ORF">A3C17_04095</name>
</gene>
<evidence type="ECO:0000256" key="14">
    <source>
        <dbReference type="ARBA" id="ARBA00032370"/>
    </source>
</evidence>
<reference evidence="22 23" key="1">
    <citation type="journal article" date="2016" name="Nat. Commun.">
        <title>Thousands of microbial genomes shed light on interconnected biogeochemical processes in an aquifer system.</title>
        <authorList>
            <person name="Anantharaman K."/>
            <person name="Brown C.T."/>
            <person name="Hug L.A."/>
            <person name="Sharon I."/>
            <person name="Castelle C.J."/>
            <person name="Probst A.J."/>
            <person name="Thomas B.C."/>
            <person name="Singh A."/>
            <person name="Wilkins M.J."/>
            <person name="Karaoz U."/>
            <person name="Brodie E.L."/>
            <person name="Williams K.H."/>
            <person name="Hubbard S.S."/>
            <person name="Banfield J.F."/>
        </authorList>
    </citation>
    <scope>NUCLEOTIDE SEQUENCE [LARGE SCALE GENOMIC DNA]</scope>
</reference>
<dbReference type="NCBIfam" id="TIGR02614">
    <property type="entry name" value="ftsW"/>
    <property type="match status" value="1"/>
</dbReference>
<dbReference type="AlphaFoldDB" id="A0A1F7TWM3"/>
<keyword evidence="11 21" id="KW-0472">Membrane</keyword>
<dbReference type="GO" id="GO:0008955">
    <property type="term" value="F:peptidoglycan glycosyltransferase activity"/>
    <property type="evidence" value="ECO:0007669"/>
    <property type="project" value="UniProtKB-EC"/>
</dbReference>
<evidence type="ECO:0000256" key="17">
    <source>
        <dbReference type="ARBA" id="ARBA00041185"/>
    </source>
</evidence>
<keyword evidence="9" id="KW-0573">Peptidoglycan synthesis</keyword>
<dbReference type="GO" id="GO:0015648">
    <property type="term" value="F:lipid-linked peptidoglycan transporter activity"/>
    <property type="evidence" value="ECO:0007669"/>
    <property type="project" value="TreeGrafter"/>
</dbReference>
<feature type="transmembrane region" description="Helical" evidence="21">
    <location>
        <begin position="136"/>
        <end position="155"/>
    </location>
</feature>
<keyword evidence="12" id="KW-0131">Cell cycle</keyword>
<dbReference type="InterPro" id="IPR013437">
    <property type="entry name" value="FtsW"/>
</dbReference>
<feature type="transmembrane region" description="Helical" evidence="21">
    <location>
        <begin position="101"/>
        <end position="124"/>
    </location>
</feature>
<keyword evidence="3" id="KW-1003">Cell membrane</keyword>
<keyword evidence="7 21" id="KW-0812">Transmembrane</keyword>
<evidence type="ECO:0000256" key="9">
    <source>
        <dbReference type="ARBA" id="ARBA00022984"/>
    </source>
</evidence>
<dbReference type="GO" id="GO:0071555">
    <property type="term" value="P:cell wall organization"/>
    <property type="evidence" value="ECO:0007669"/>
    <property type="project" value="UniProtKB-KW"/>
</dbReference>
<evidence type="ECO:0000256" key="16">
    <source>
        <dbReference type="ARBA" id="ARBA00038053"/>
    </source>
</evidence>
<feature type="transmembrane region" description="Helical" evidence="21">
    <location>
        <begin position="308"/>
        <end position="330"/>
    </location>
</feature>
<dbReference type="GO" id="GO:0009252">
    <property type="term" value="P:peptidoglycan biosynthetic process"/>
    <property type="evidence" value="ECO:0007669"/>
    <property type="project" value="UniProtKB-KW"/>
</dbReference>
<evidence type="ECO:0000256" key="20">
    <source>
        <dbReference type="ARBA" id="ARBA00049902"/>
    </source>
</evidence>
<dbReference type="PANTHER" id="PTHR30474:SF2">
    <property type="entry name" value="PEPTIDOGLYCAN GLYCOSYLTRANSFERASE FTSW-RELATED"/>
    <property type="match status" value="1"/>
</dbReference>
<evidence type="ECO:0000256" key="11">
    <source>
        <dbReference type="ARBA" id="ARBA00023136"/>
    </source>
</evidence>
<comment type="pathway">
    <text evidence="2">Cell wall biogenesis; peptidoglycan biosynthesis.</text>
</comment>
<evidence type="ECO:0000313" key="23">
    <source>
        <dbReference type="Proteomes" id="UP000177097"/>
    </source>
</evidence>
<evidence type="ECO:0000256" key="7">
    <source>
        <dbReference type="ARBA" id="ARBA00022692"/>
    </source>
</evidence>
<evidence type="ECO:0000256" key="6">
    <source>
        <dbReference type="ARBA" id="ARBA00022679"/>
    </source>
</evidence>
<evidence type="ECO:0000256" key="3">
    <source>
        <dbReference type="ARBA" id="ARBA00022475"/>
    </source>
</evidence>
<proteinExistence type="inferred from homology"/>
<feature type="transmembrane region" description="Helical" evidence="21">
    <location>
        <begin position="44"/>
        <end position="64"/>
    </location>
</feature>
<keyword evidence="5" id="KW-0328">Glycosyltransferase</keyword>
<feature type="transmembrane region" description="Helical" evidence="21">
    <location>
        <begin position="71"/>
        <end position="89"/>
    </location>
</feature>
<evidence type="ECO:0000256" key="15">
    <source>
        <dbReference type="ARBA" id="ARBA00033270"/>
    </source>
</evidence>
<evidence type="ECO:0000256" key="10">
    <source>
        <dbReference type="ARBA" id="ARBA00022989"/>
    </source>
</evidence>
<keyword evidence="8" id="KW-0133">Cell shape</keyword>
<dbReference type="GO" id="GO:0008360">
    <property type="term" value="P:regulation of cell shape"/>
    <property type="evidence" value="ECO:0007669"/>
    <property type="project" value="UniProtKB-KW"/>
</dbReference>
<comment type="catalytic activity">
    <reaction evidence="20">
        <text>[GlcNAc-(1-&gt;4)-Mur2Ac(oyl-L-Ala-gamma-D-Glu-L-Lys-D-Ala-D-Ala)](n)-di-trans,octa-cis-undecaprenyl diphosphate + beta-D-GlcNAc-(1-&gt;4)-Mur2Ac(oyl-L-Ala-gamma-D-Glu-L-Lys-D-Ala-D-Ala)-di-trans,octa-cis-undecaprenyl diphosphate = [GlcNAc-(1-&gt;4)-Mur2Ac(oyl-L-Ala-gamma-D-Glu-L-Lys-D-Ala-D-Ala)](n+1)-di-trans,octa-cis-undecaprenyl diphosphate + di-trans,octa-cis-undecaprenyl diphosphate + H(+)</text>
        <dbReference type="Rhea" id="RHEA:23708"/>
        <dbReference type="Rhea" id="RHEA-COMP:9602"/>
        <dbReference type="Rhea" id="RHEA-COMP:9603"/>
        <dbReference type="ChEBI" id="CHEBI:15378"/>
        <dbReference type="ChEBI" id="CHEBI:58405"/>
        <dbReference type="ChEBI" id="CHEBI:60033"/>
        <dbReference type="ChEBI" id="CHEBI:78435"/>
        <dbReference type="EC" id="2.4.99.28"/>
    </reaction>
</comment>
<dbReference type="Pfam" id="PF01098">
    <property type="entry name" value="FTSW_RODA_SPOVE"/>
    <property type="match status" value="1"/>
</dbReference>
<organism evidence="22 23">
    <name type="scientific">Candidatus Uhrbacteria bacterium RIFCSPHIGHO2_02_FULL_53_13</name>
    <dbReference type="NCBI Taxonomy" id="1802389"/>
    <lineage>
        <taxon>Bacteria</taxon>
        <taxon>Candidatus Uhriibacteriota</taxon>
    </lineage>
</organism>
<dbReference type="GO" id="GO:0051301">
    <property type="term" value="P:cell division"/>
    <property type="evidence" value="ECO:0007669"/>
    <property type="project" value="UniProtKB-KW"/>
</dbReference>
<evidence type="ECO:0000256" key="19">
    <source>
        <dbReference type="ARBA" id="ARBA00044770"/>
    </source>
</evidence>
<comment type="caution">
    <text evidence="22">The sequence shown here is derived from an EMBL/GenBank/DDBJ whole genome shotgun (WGS) entry which is preliminary data.</text>
</comment>
<keyword evidence="4 22" id="KW-0132">Cell division</keyword>
<feature type="transmembrane region" description="Helical" evidence="21">
    <location>
        <begin position="336"/>
        <end position="357"/>
    </location>
</feature>
<dbReference type="InterPro" id="IPR001182">
    <property type="entry name" value="FtsW/RodA"/>
</dbReference>
<dbReference type="PANTHER" id="PTHR30474">
    <property type="entry name" value="CELL CYCLE PROTEIN"/>
    <property type="match status" value="1"/>
</dbReference>
<sequence>MDYVVLGIVLSLVVFGLLMLTSATSAVAFERFGDTYWFMKHQLLYGVLPGLALMAVLSRIPYVFWKRVAGFLLWVSVALLVLVFIPGIGADFGTARSWVEIPGLGFSFQPAEIVKLTFLLYLAAWFENRREKDLKGFTKGFIPFLTSLGVVTLLILLQPDVGTVSVIVAIALAVYVAAGAPWTHLLGFGSLGAVLLFFLIKFAPYRAARFTTFLHPELDPQGIGYHVNQALLAVGSGGLFGLGYGQSRQKFQYLPEVASDSIFAVMAEEFGFLISGAFVFVYAVLAYRLGTLAAQARDRFGQYVTVGVLAWIAFQAFVNIGAMLALLPITGIPLPLVSYGGTSMVVLLSALGIVLNISRSRV</sequence>
<dbReference type="GO" id="GO:0032153">
    <property type="term" value="C:cell division site"/>
    <property type="evidence" value="ECO:0007669"/>
    <property type="project" value="TreeGrafter"/>
</dbReference>
<feature type="transmembrane region" description="Helical" evidence="21">
    <location>
        <begin position="185"/>
        <end position="203"/>
    </location>
</feature>
<evidence type="ECO:0000256" key="1">
    <source>
        <dbReference type="ARBA" id="ARBA00004651"/>
    </source>
</evidence>
<comment type="subcellular location">
    <subcellularLocation>
        <location evidence="1">Cell membrane</location>
        <topology evidence="1">Multi-pass membrane protein</topology>
    </subcellularLocation>
</comment>
<keyword evidence="10 21" id="KW-1133">Transmembrane helix</keyword>
<keyword evidence="6" id="KW-0808">Transferase</keyword>
<dbReference type="STRING" id="1802389.A3C17_04095"/>
<evidence type="ECO:0000256" key="8">
    <source>
        <dbReference type="ARBA" id="ARBA00022960"/>
    </source>
</evidence>
<evidence type="ECO:0000256" key="13">
    <source>
        <dbReference type="ARBA" id="ARBA00023316"/>
    </source>
</evidence>
<dbReference type="EC" id="2.4.99.28" evidence="19"/>
<feature type="transmembrane region" description="Helical" evidence="21">
    <location>
        <begin position="161"/>
        <end position="178"/>
    </location>
</feature>
<evidence type="ECO:0000256" key="12">
    <source>
        <dbReference type="ARBA" id="ARBA00023306"/>
    </source>
</evidence>
<protein>
    <recommendedName>
        <fullName evidence="17">Probable peptidoglycan glycosyltransferase FtsW</fullName>
        <ecNumber evidence="19">2.4.99.28</ecNumber>
    </recommendedName>
    <alternativeName>
        <fullName evidence="18">Cell division protein FtsW</fullName>
    </alternativeName>
    <alternativeName>
        <fullName evidence="15">Cell wall polymerase</fullName>
    </alternativeName>
    <alternativeName>
        <fullName evidence="14">Peptidoglycan polymerase</fullName>
    </alternativeName>
</protein>
<evidence type="ECO:0000256" key="18">
    <source>
        <dbReference type="ARBA" id="ARBA00041418"/>
    </source>
</evidence>
<name>A0A1F7TWM3_9BACT</name>
<dbReference type="EMBL" id="MGDX01000031">
    <property type="protein sequence ID" value="OGL70346.1"/>
    <property type="molecule type" value="Genomic_DNA"/>
</dbReference>
<dbReference type="GO" id="GO:0005886">
    <property type="term" value="C:plasma membrane"/>
    <property type="evidence" value="ECO:0007669"/>
    <property type="project" value="UniProtKB-SubCell"/>
</dbReference>
<evidence type="ECO:0000256" key="2">
    <source>
        <dbReference type="ARBA" id="ARBA00004752"/>
    </source>
</evidence>
<dbReference type="Proteomes" id="UP000177097">
    <property type="component" value="Unassembled WGS sequence"/>
</dbReference>